<dbReference type="GO" id="GO:0008477">
    <property type="term" value="F:purine nucleosidase activity"/>
    <property type="evidence" value="ECO:0007669"/>
    <property type="project" value="TreeGrafter"/>
</dbReference>
<feature type="domain" description="Inosine/uridine-preferring nucleoside hydrolase" evidence="3">
    <location>
        <begin position="6"/>
        <end position="312"/>
    </location>
</feature>
<keyword evidence="1 4" id="KW-0378">Hydrolase</keyword>
<dbReference type="Gene3D" id="3.90.245.10">
    <property type="entry name" value="Ribonucleoside hydrolase-like"/>
    <property type="match status" value="1"/>
</dbReference>
<keyword evidence="2" id="KW-0326">Glycosidase</keyword>
<dbReference type="InterPro" id="IPR023186">
    <property type="entry name" value="IUNH"/>
</dbReference>
<evidence type="ECO:0000313" key="4">
    <source>
        <dbReference type="EMBL" id="KHJ66095.1"/>
    </source>
</evidence>
<gene>
    <name evidence="4" type="ORF">QU24_21145</name>
</gene>
<sequence length="322" mass="34073">MSRRKIIIDTDPAIGIPGTDADDPIAIMLALQDPRLELLAITTVFGNCPPALGARCATRILQVAGRSEIPVAIGQAVPMGGTLPELLQKEYQGSRGKEGSIALPALQDSHCGQHASELIIDLVRQHPGEITLVCIGAQSNLALALIKAPDIAPLIKDVVMMAGALGMDAKWGRGNITPVAECNIWFDPQAADIVFRSGIPLAMVSLDVTNADAGLVLTREHLAGLNDDKPLTQLFKQVCACYFDAPMFDWSEGCVLYDPLAVAVAADAQVGAFEAMAIGIETQGRLTVGQTVPLRDTPTNVQVCTQIDGHKIVSEIVNIITG</sequence>
<dbReference type="EMBL" id="JTJJ01000096">
    <property type="protein sequence ID" value="KHJ66095.1"/>
    <property type="molecule type" value="Genomic_DNA"/>
</dbReference>
<organism evidence="4 5">
    <name type="scientific">Pantoea rodasii</name>
    <dbReference type="NCBI Taxonomy" id="1076549"/>
    <lineage>
        <taxon>Bacteria</taxon>
        <taxon>Pseudomonadati</taxon>
        <taxon>Pseudomonadota</taxon>
        <taxon>Gammaproteobacteria</taxon>
        <taxon>Enterobacterales</taxon>
        <taxon>Erwiniaceae</taxon>
        <taxon>Pantoea</taxon>
    </lineage>
</organism>
<name>A0A0B1R4S8_9GAMM</name>
<comment type="caution">
    <text evidence="4">The sequence shown here is derived from an EMBL/GenBank/DDBJ whole genome shotgun (WGS) entry which is preliminary data.</text>
</comment>
<evidence type="ECO:0000256" key="1">
    <source>
        <dbReference type="ARBA" id="ARBA00022801"/>
    </source>
</evidence>
<protein>
    <submittedName>
        <fullName evidence="4">Nucleoside hydrolase</fullName>
    </submittedName>
</protein>
<evidence type="ECO:0000259" key="3">
    <source>
        <dbReference type="Pfam" id="PF01156"/>
    </source>
</evidence>
<dbReference type="GO" id="GO:0006152">
    <property type="term" value="P:purine nucleoside catabolic process"/>
    <property type="evidence" value="ECO:0007669"/>
    <property type="project" value="TreeGrafter"/>
</dbReference>
<dbReference type="RefSeq" id="WP_039335252.1">
    <property type="nucleotide sequence ID" value="NZ_JTJJ01000096.1"/>
</dbReference>
<dbReference type="InterPro" id="IPR001910">
    <property type="entry name" value="Inosine/uridine_hydrolase_dom"/>
</dbReference>
<dbReference type="PANTHER" id="PTHR12304">
    <property type="entry name" value="INOSINE-URIDINE PREFERRING NUCLEOSIDE HYDROLASE"/>
    <property type="match status" value="1"/>
</dbReference>
<dbReference type="InterPro" id="IPR036452">
    <property type="entry name" value="Ribo_hydro-like"/>
</dbReference>
<dbReference type="AlphaFoldDB" id="A0A0B1R4S8"/>
<dbReference type="SUPFAM" id="SSF53590">
    <property type="entry name" value="Nucleoside hydrolase"/>
    <property type="match status" value="1"/>
</dbReference>
<proteinExistence type="predicted"/>
<dbReference type="PANTHER" id="PTHR12304:SF4">
    <property type="entry name" value="URIDINE NUCLEOSIDASE"/>
    <property type="match status" value="1"/>
</dbReference>
<dbReference type="Pfam" id="PF01156">
    <property type="entry name" value="IU_nuc_hydro"/>
    <property type="match status" value="1"/>
</dbReference>
<dbReference type="GO" id="GO:0005829">
    <property type="term" value="C:cytosol"/>
    <property type="evidence" value="ECO:0007669"/>
    <property type="project" value="TreeGrafter"/>
</dbReference>
<reference evidence="4 5" key="1">
    <citation type="submission" date="2014-11" db="EMBL/GenBank/DDBJ databases">
        <title>Genome sequencing of Pantoea rodasii ND03.</title>
        <authorList>
            <person name="Muhamad Yunos N.Y."/>
            <person name="Chan K.-G."/>
        </authorList>
    </citation>
    <scope>NUCLEOTIDE SEQUENCE [LARGE SCALE GENOMIC DNA]</scope>
    <source>
        <strain evidence="4 5">ND03</strain>
    </source>
</reference>
<evidence type="ECO:0000256" key="2">
    <source>
        <dbReference type="ARBA" id="ARBA00023295"/>
    </source>
</evidence>
<dbReference type="Proteomes" id="UP000030853">
    <property type="component" value="Unassembled WGS sequence"/>
</dbReference>
<accession>A0A0B1R4S8</accession>
<evidence type="ECO:0000313" key="5">
    <source>
        <dbReference type="Proteomes" id="UP000030853"/>
    </source>
</evidence>